<evidence type="ECO:0000313" key="5">
    <source>
        <dbReference type="EMBL" id="MBS2099276.1"/>
    </source>
</evidence>
<dbReference type="RefSeq" id="WP_212216516.1">
    <property type="nucleotide sequence ID" value="NZ_JAGUCO010000009.1"/>
</dbReference>
<dbReference type="SUPFAM" id="SSF56935">
    <property type="entry name" value="Porins"/>
    <property type="match status" value="1"/>
</dbReference>
<comment type="caution">
    <text evidence="5">The sequence shown here is derived from an EMBL/GenBank/DDBJ whole genome shotgun (WGS) entry which is preliminary data.</text>
</comment>
<accession>A0ABS5JWJ1</accession>
<comment type="subcellular location">
    <subcellularLocation>
        <location evidence="1">Cell outer membrane</location>
    </subcellularLocation>
</comment>
<dbReference type="InterPro" id="IPR036942">
    <property type="entry name" value="Beta-barrel_TonB_sf"/>
</dbReference>
<evidence type="ECO:0000256" key="1">
    <source>
        <dbReference type="ARBA" id="ARBA00004442"/>
    </source>
</evidence>
<feature type="signal peptide" evidence="4">
    <location>
        <begin position="1"/>
        <end position="22"/>
    </location>
</feature>
<feature type="chain" id="PRO_5045678402" description="TonB-dependent receptor" evidence="4">
    <location>
        <begin position="23"/>
        <end position="585"/>
    </location>
</feature>
<gene>
    <name evidence="5" type="ORF">KEM10_13365</name>
</gene>
<evidence type="ECO:0000256" key="2">
    <source>
        <dbReference type="ARBA" id="ARBA00023136"/>
    </source>
</evidence>
<keyword evidence="6" id="KW-1185">Reference proteome</keyword>
<keyword evidence="4" id="KW-0732">Signal</keyword>
<evidence type="ECO:0000313" key="6">
    <source>
        <dbReference type="Proteomes" id="UP000708576"/>
    </source>
</evidence>
<reference evidence="5 6" key="1">
    <citation type="journal article" date="2015" name="Int. J. Syst. Evol. Microbiol.">
        <title>Carboxylicivirga linearis sp. nov., isolated from a sea cucumber culture pond.</title>
        <authorList>
            <person name="Wang F.Q."/>
            <person name="Zhou Y.X."/>
            <person name="Lin X.Z."/>
            <person name="Chen G.J."/>
            <person name="Du Z.J."/>
        </authorList>
    </citation>
    <scope>NUCLEOTIDE SEQUENCE [LARGE SCALE GENOMIC DNA]</scope>
    <source>
        <strain evidence="5 6">FB218</strain>
    </source>
</reference>
<evidence type="ECO:0008006" key="7">
    <source>
        <dbReference type="Google" id="ProtNLM"/>
    </source>
</evidence>
<evidence type="ECO:0000256" key="4">
    <source>
        <dbReference type="SAM" id="SignalP"/>
    </source>
</evidence>
<sequence length="585" mass="66185">MQTKYIKLLLVSLVVISANLKAQEEINKDVKVVREYTPTVSDAFKVNQMPEVNDSVTLRPSFNYRIISTSVNTDYQPTMITPAKIQTKHHEYLMKSYIKGGIGNYNTILGELGYNILESEPFLLGLNIGHTSSFGNLKLEDGETVDAPMNDTYANLGFKHFFDDKTFSVDLNFQHNIYRYYGYQTLDNETDYFLPGSIDAISGSELMQDERQRLSAFDLLLGFQNNEADDRKTAYHANFGFSTFGNVTGVNQNGFKLSGGIKHPINDLRFALNANIESYKTSVPDSIGPMFGFAERNLTYIEANPSINFVFDNLDLKVGMIIGGSIDSEGDQFFVAPDILARLTVVEGIVAMYGGLNGNMDVNDYRSTIYENPFVSPDANVKSSIYGLNLIAGIEGNFSSSTSFSVGLEYGFFNDEHFFVNQYYADQPEISSLPFNYHYSNLFMPVYDDGNLLKVKGELLFRPKKQIELLLHGAYYGWNLDTQEAAWHKPEVELGLKGSWDFNEYISVNGSIGYLGERKAYDFYADGFQKSLKGVFDMNLGGEYRFSRQWTFWANMNNIAASKYYKWNGYPSQRFNVQAGIIYSF</sequence>
<proteinExistence type="predicted"/>
<organism evidence="5 6">
    <name type="scientific">Carboxylicivirga linearis</name>
    <dbReference type="NCBI Taxonomy" id="1628157"/>
    <lineage>
        <taxon>Bacteria</taxon>
        <taxon>Pseudomonadati</taxon>
        <taxon>Bacteroidota</taxon>
        <taxon>Bacteroidia</taxon>
        <taxon>Marinilabiliales</taxon>
        <taxon>Marinilabiliaceae</taxon>
        <taxon>Carboxylicivirga</taxon>
    </lineage>
</organism>
<dbReference type="EMBL" id="JAGUCO010000009">
    <property type="protein sequence ID" value="MBS2099276.1"/>
    <property type="molecule type" value="Genomic_DNA"/>
</dbReference>
<keyword evidence="2" id="KW-0472">Membrane</keyword>
<evidence type="ECO:0000256" key="3">
    <source>
        <dbReference type="ARBA" id="ARBA00023237"/>
    </source>
</evidence>
<dbReference type="Gene3D" id="2.40.170.20">
    <property type="entry name" value="TonB-dependent receptor, beta-barrel domain"/>
    <property type="match status" value="1"/>
</dbReference>
<dbReference type="Proteomes" id="UP000708576">
    <property type="component" value="Unassembled WGS sequence"/>
</dbReference>
<name>A0ABS5JWJ1_9BACT</name>
<protein>
    <recommendedName>
        <fullName evidence="7">TonB-dependent receptor</fullName>
    </recommendedName>
</protein>
<keyword evidence="3" id="KW-0998">Cell outer membrane</keyword>